<dbReference type="PATRIC" id="fig|263475.3.peg.3541"/>
<keyword evidence="3" id="KW-0378">Hydrolase</keyword>
<dbReference type="PANTHER" id="PTHR38462:SF1">
    <property type="entry name" value="YPRB RIBONUCLEASE H-LIKE DOMAIN-CONTAINING PROTEIN"/>
    <property type="match status" value="1"/>
</dbReference>
<sequence>MSYENKILQMKKLLKKNNTQHVIEKEPILKPDVPNYAGIWQDAGLKMIENDFGVVFLLEKHYPLDYKHGAIYLRELYDAFEKWQHTQNSHPISLTDANNLIFYDTETTGLKGVGTHIFLNGLLEESEDGFTLKQYVLADPSNEVAFLFESKFWQGRKTIITYNGKSFDWPQLQTRWTLNKKDLPPLKEHDHLDLFHGSKRIWKNDIARMKLTQVEEEKLGFTRLDDVPGYLAPIIYLDAVKSGQPDALLKVLKHNEWDLLSLLTLYVQATNLLCEDIAEESATTYTNIGKWYADLREIDRSEELLQQVTNQYTSEEAANAYFHLGFQQKKQQNYIEARKSFQQALPYLQGRQQIIALIELAKIFEHRDKNYEFALAMTKQALKLVTESSLWTKDSKSLRLADIQKRKNRLERKK</sequence>
<dbReference type="Proteomes" id="UP000036867">
    <property type="component" value="Unassembled WGS sequence"/>
</dbReference>
<dbReference type="SUPFAM" id="SSF53098">
    <property type="entry name" value="Ribonuclease H-like"/>
    <property type="match status" value="1"/>
</dbReference>
<dbReference type="InterPro" id="IPR036397">
    <property type="entry name" value="RNaseH_sf"/>
</dbReference>
<feature type="repeat" description="TPR" evidence="1">
    <location>
        <begin position="318"/>
        <end position="351"/>
    </location>
</feature>
<evidence type="ECO:0000256" key="1">
    <source>
        <dbReference type="PROSITE-ProRule" id="PRU00339"/>
    </source>
</evidence>
<comment type="caution">
    <text evidence="3">The sequence shown here is derived from an EMBL/GenBank/DDBJ whole genome shotgun (WGS) entry which is preliminary data.</text>
</comment>
<dbReference type="PROSITE" id="PS50005">
    <property type="entry name" value="TPR"/>
    <property type="match status" value="1"/>
</dbReference>
<dbReference type="SUPFAM" id="SSF48452">
    <property type="entry name" value="TPR-like"/>
    <property type="match status" value="1"/>
</dbReference>
<dbReference type="InterPro" id="IPR019734">
    <property type="entry name" value="TPR_rpt"/>
</dbReference>
<dbReference type="OrthoDB" id="9790530at2"/>
<evidence type="ECO:0000313" key="4">
    <source>
        <dbReference type="Proteomes" id="UP000036867"/>
    </source>
</evidence>
<organism evidence="3 4">
    <name type="scientific">Viridibacillus arvi</name>
    <dbReference type="NCBI Taxonomy" id="263475"/>
    <lineage>
        <taxon>Bacteria</taxon>
        <taxon>Bacillati</taxon>
        <taxon>Bacillota</taxon>
        <taxon>Bacilli</taxon>
        <taxon>Bacillales</taxon>
        <taxon>Caryophanaceae</taxon>
        <taxon>Viridibacillus</taxon>
    </lineage>
</organism>
<keyword evidence="3" id="KW-0540">Nuclease</keyword>
<dbReference type="STRING" id="263475.AMD00_11510"/>
<dbReference type="GO" id="GO:0003676">
    <property type="term" value="F:nucleic acid binding"/>
    <property type="evidence" value="ECO:0007669"/>
    <property type="project" value="InterPro"/>
</dbReference>
<keyword evidence="4" id="KW-1185">Reference proteome</keyword>
<dbReference type="Pfam" id="PF13482">
    <property type="entry name" value="RNase_H_2"/>
    <property type="match status" value="1"/>
</dbReference>
<dbReference type="GO" id="GO:0004527">
    <property type="term" value="F:exonuclease activity"/>
    <property type="evidence" value="ECO:0007669"/>
    <property type="project" value="UniProtKB-KW"/>
</dbReference>
<dbReference type="EMBL" id="LILB01000005">
    <property type="protein sequence ID" value="KOO50104.1"/>
    <property type="molecule type" value="Genomic_DNA"/>
</dbReference>
<dbReference type="Gene3D" id="1.25.40.10">
    <property type="entry name" value="Tetratricopeptide repeat domain"/>
    <property type="match status" value="1"/>
</dbReference>
<feature type="domain" description="YprB ribonuclease H-like" evidence="2">
    <location>
        <begin position="101"/>
        <end position="268"/>
    </location>
</feature>
<dbReference type="PANTHER" id="PTHR38462">
    <property type="entry name" value="EXONUCLEASE-LIKE PROTEIN"/>
    <property type="match status" value="1"/>
</dbReference>
<dbReference type="InterPro" id="IPR012337">
    <property type="entry name" value="RNaseH-like_sf"/>
</dbReference>
<keyword evidence="3" id="KW-0269">Exonuclease</keyword>
<name>A0A0M0LGC1_9BACL</name>
<protein>
    <submittedName>
        <fullName evidence="3">Exonuclease</fullName>
    </submittedName>
</protein>
<keyword evidence="1" id="KW-0802">TPR repeat</keyword>
<reference evidence="4" key="1">
    <citation type="submission" date="2015-08" db="EMBL/GenBank/DDBJ databases">
        <title>Fjat-10028 dsm 16317.</title>
        <authorList>
            <person name="Liu B."/>
            <person name="Wang J."/>
            <person name="Zhu Y."/>
            <person name="Liu G."/>
            <person name="Chen Q."/>
            <person name="Chen Z."/>
            <person name="Lan J."/>
            <person name="Che J."/>
            <person name="Ge C."/>
            <person name="Shi H."/>
            <person name="Pan Z."/>
            <person name="Liu X."/>
        </authorList>
    </citation>
    <scope>NUCLEOTIDE SEQUENCE [LARGE SCALE GENOMIC DNA]</scope>
    <source>
        <strain evidence="4">DSM 16317</strain>
    </source>
</reference>
<dbReference type="AlphaFoldDB" id="A0A0M0LGC1"/>
<dbReference type="InterPro" id="IPR011990">
    <property type="entry name" value="TPR-like_helical_dom_sf"/>
</dbReference>
<accession>A0A0M0LGC1</accession>
<dbReference type="InterPro" id="IPR038720">
    <property type="entry name" value="YprB_RNase_H-like_dom"/>
</dbReference>
<gene>
    <name evidence="3" type="ORF">AMD00_11510</name>
</gene>
<evidence type="ECO:0000259" key="2">
    <source>
        <dbReference type="Pfam" id="PF13482"/>
    </source>
</evidence>
<evidence type="ECO:0000313" key="3">
    <source>
        <dbReference type="EMBL" id="KOO50104.1"/>
    </source>
</evidence>
<proteinExistence type="predicted"/>
<dbReference type="Gene3D" id="3.30.420.10">
    <property type="entry name" value="Ribonuclease H-like superfamily/Ribonuclease H"/>
    <property type="match status" value="1"/>
</dbReference>